<dbReference type="AlphaFoldDB" id="A0A0F9HF64"/>
<sequence length="92" mass="9949">MPDSSAEAVTPPGFIRLTLKDDNSLFVAVPRITNFSAHEATGHPRGNANARICSLGDIDYVQQTVAEIAELIAEAGADKRMYPGLEDHLDRV</sequence>
<evidence type="ECO:0000313" key="1">
    <source>
        <dbReference type="EMBL" id="KKM14071.1"/>
    </source>
</evidence>
<organism evidence="1">
    <name type="scientific">marine sediment metagenome</name>
    <dbReference type="NCBI Taxonomy" id="412755"/>
    <lineage>
        <taxon>unclassified sequences</taxon>
        <taxon>metagenomes</taxon>
        <taxon>ecological metagenomes</taxon>
    </lineage>
</organism>
<name>A0A0F9HF64_9ZZZZ</name>
<accession>A0A0F9HF64</accession>
<dbReference type="EMBL" id="LAZR01015233">
    <property type="protein sequence ID" value="KKM14071.1"/>
    <property type="molecule type" value="Genomic_DNA"/>
</dbReference>
<reference evidence="1" key="1">
    <citation type="journal article" date="2015" name="Nature">
        <title>Complex archaea that bridge the gap between prokaryotes and eukaryotes.</title>
        <authorList>
            <person name="Spang A."/>
            <person name="Saw J.H."/>
            <person name="Jorgensen S.L."/>
            <person name="Zaremba-Niedzwiedzka K."/>
            <person name="Martijn J."/>
            <person name="Lind A.E."/>
            <person name="van Eijk R."/>
            <person name="Schleper C."/>
            <person name="Guy L."/>
            <person name="Ettema T.J."/>
        </authorList>
    </citation>
    <scope>NUCLEOTIDE SEQUENCE</scope>
</reference>
<gene>
    <name evidence="1" type="ORF">LCGC14_1709830</name>
</gene>
<protein>
    <submittedName>
        <fullName evidence="1">Uncharacterized protein</fullName>
    </submittedName>
</protein>
<comment type="caution">
    <text evidence="1">The sequence shown here is derived from an EMBL/GenBank/DDBJ whole genome shotgun (WGS) entry which is preliminary data.</text>
</comment>
<proteinExistence type="predicted"/>